<dbReference type="Proteomes" id="UP000196880">
    <property type="component" value="Unassembled WGS sequence"/>
</dbReference>
<evidence type="ECO:0000313" key="7">
    <source>
        <dbReference type="EMBL" id="OWF66478.1"/>
    </source>
</evidence>
<dbReference type="InterPro" id="IPR036390">
    <property type="entry name" value="WH_DNA-bd_sf"/>
</dbReference>
<keyword evidence="3" id="KW-0238">DNA-binding</keyword>
<dbReference type="EMBL" id="NAIA01000001">
    <property type="protein sequence ID" value="OWF66478.1"/>
    <property type="molecule type" value="Genomic_DNA"/>
</dbReference>
<dbReference type="GO" id="GO:0003700">
    <property type="term" value="F:DNA-binding transcription factor activity"/>
    <property type="evidence" value="ECO:0007669"/>
    <property type="project" value="InterPro"/>
</dbReference>
<comment type="similarity">
    <text evidence="1">Belongs to the LysR transcriptional regulatory family.</text>
</comment>
<proteinExistence type="inferred from homology"/>
<dbReference type="InterPro" id="IPR000847">
    <property type="entry name" value="LysR_HTH_N"/>
</dbReference>
<dbReference type="FunFam" id="1.10.10.10:FF:000001">
    <property type="entry name" value="LysR family transcriptional regulator"/>
    <property type="match status" value="1"/>
</dbReference>
<dbReference type="CDD" id="cd08411">
    <property type="entry name" value="PBP2_OxyR"/>
    <property type="match status" value="1"/>
</dbReference>
<dbReference type="PANTHER" id="PTHR30346">
    <property type="entry name" value="TRANSCRIPTIONAL DUAL REGULATOR HCAR-RELATED"/>
    <property type="match status" value="1"/>
</dbReference>
<gene>
    <name evidence="7" type="ORF">B6A14_00345</name>
</gene>
<comment type="caution">
    <text evidence="7">The sequence shown here is derived from an EMBL/GenBank/DDBJ whole genome shotgun (WGS) entry which is preliminary data.</text>
</comment>
<evidence type="ECO:0000313" key="8">
    <source>
        <dbReference type="Proteomes" id="UP000196880"/>
    </source>
</evidence>
<organism evidence="7 8">
    <name type="scientific">Polynucleobacter hirudinilacicola</name>
    <dbReference type="NCBI Taxonomy" id="1743166"/>
    <lineage>
        <taxon>Bacteria</taxon>
        <taxon>Pseudomonadati</taxon>
        <taxon>Pseudomonadota</taxon>
        <taxon>Betaproteobacteria</taxon>
        <taxon>Burkholderiales</taxon>
        <taxon>Burkholderiaceae</taxon>
        <taxon>Polynucleobacter</taxon>
    </lineage>
</organism>
<dbReference type="PRINTS" id="PR00039">
    <property type="entry name" value="HTHLYSR"/>
</dbReference>
<dbReference type="Gene3D" id="1.10.10.10">
    <property type="entry name" value="Winged helix-like DNA-binding domain superfamily/Winged helix DNA-binding domain"/>
    <property type="match status" value="1"/>
</dbReference>
<dbReference type="PANTHER" id="PTHR30346:SF26">
    <property type="entry name" value="HYDROGEN PEROXIDE-INDUCIBLE GENES ACTIVATOR"/>
    <property type="match status" value="1"/>
</dbReference>
<dbReference type="AlphaFoldDB" id="A0A210RZQ5"/>
<keyword evidence="4" id="KW-0010">Activator</keyword>
<dbReference type="OrthoDB" id="9775392at2"/>
<sequence>MTLTELRYIVAVARERHFGRAADACFVSQPTLSVAVRKLEEELNTQIFERTNTEVSMTSLGGLIVDQAQRVLEEANSLKHLAMHGQDPLSGPLRLGAIYTIAPYLLPSLVRIARERLPNIPLFLEENYTVRLLEILRQGALDCLVLAEPFTNTGLNQIDLYDEPFLVAVPKGHPWEFRKSIPHLELKEQNTLLLGTGNCFRDHVLGVCPELNRFGSGATLGEQRSFEGSSLETIRQMVASGIGISVMPRTSVADPDATDQLIRYIPFEDPIPTRRICLVWRKNFPRAAAMEELAKVIRESDLPGVTYL</sequence>
<dbReference type="SUPFAM" id="SSF53850">
    <property type="entry name" value="Periplasmic binding protein-like II"/>
    <property type="match status" value="1"/>
</dbReference>
<dbReference type="SUPFAM" id="SSF46785">
    <property type="entry name" value="Winged helix' DNA-binding domain"/>
    <property type="match status" value="1"/>
</dbReference>
<keyword evidence="5" id="KW-0804">Transcription</keyword>
<dbReference type="Gene3D" id="3.40.190.10">
    <property type="entry name" value="Periplasmic binding protein-like II"/>
    <property type="match status" value="2"/>
</dbReference>
<dbReference type="InterPro" id="IPR036388">
    <property type="entry name" value="WH-like_DNA-bd_sf"/>
</dbReference>
<keyword evidence="2" id="KW-0805">Transcription regulation</keyword>
<dbReference type="PROSITE" id="PS50931">
    <property type="entry name" value="HTH_LYSR"/>
    <property type="match status" value="1"/>
</dbReference>
<accession>A0A210RZQ5</accession>
<evidence type="ECO:0000256" key="2">
    <source>
        <dbReference type="ARBA" id="ARBA00023015"/>
    </source>
</evidence>
<dbReference type="InterPro" id="IPR005119">
    <property type="entry name" value="LysR_subst-bd"/>
</dbReference>
<dbReference type="Pfam" id="PF03466">
    <property type="entry name" value="LysR_substrate"/>
    <property type="match status" value="1"/>
</dbReference>
<dbReference type="Pfam" id="PF00126">
    <property type="entry name" value="HTH_1"/>
    <property type="match status" value="1"/>
</dbReference>
<keyword evidence="8" id="KW-1185">Reference proteome</keyword>
<dbReference type="RefSeq" id="WP_087908505.1">
    <property type="nucleotide sequence ID" value="NZ_NAIA01000001.1"/>
</dbReference>
<name>A0A210RZQ5_9BURK</name>
<evidence type="ECO:0000259" key="6">
    <source>
        <dbReference type="PROSITE" id="PS50931"/>
    </source>
</evidence>
<evidence type="ECO:0000256" key="5">
    <source>
        <dbReference type="ARBA" id="ARBA00023163"/>
    </source>
</evidence>
<evidence type="ECO:0000256" key="4">
    <source>
        <dbReference type="ARBA" id="ARBA00023159"/>
    </source>
</evidence>
<feature type="domain" description="HTH lysR-type" evidence="6">
    <location>
        <begin position="1"/>
        <end position="58"/>
    </location>
</feature>
<dbReference type="GO" id="GO:0003677">
    <property type="term" value="F:DNA binding"/>
    <property type="evidence" value="ECO:0007669"/>
    <property type="project" value="UniProtKB-KW"/>
</dbReference>
<evidence type="ECO:0000256" key="1">
    <source>
        <dbReference type="ARBA" id="ARBA00009437"/>
    </source>
</evidence>
<reference evidence="7 8" key="1">
    <citation type="submission" date="2017-03" db="EMBL/GenBank/DDBJ databases">
        <title>New species Polynucleobacter sp. MWH-EgelM1-30-B4.</title>
        <authorList>
            <person name="Hahn M.W."/>
        </authorList>
    </citation>
    <scope>NUCLEOTIDE SEQUENCE [LARGE SCALE GENOMIC DNA]</scope>
    <source>
        <strain evidence="7 8">MWH-EgelM1-30-B4</strain>
    </source>
</reference>
<dbReference type="GO" id="GO:0032993">
    <property type="term" value="C:protein-DNA complex"/>
    <property type="evidence" value="ECO:0007669"/>
    <property type="project" value="TreeGrafter"/>
</dbReference>
<protein>
    <submittedName>
        <fullName evidence="7">LysR family transcriptional regulator</fullName>
    </submittedName>
</protein>
<evidence type="ECO:0000256" key="3">
    <source>
        <dbReference type="ARBA" id="ARBA00023125"/>
    </source>
</evidence>